<gene>
    <name evidence="2" type="ORF">DFR29_11126</name>
</gene>
<protein>
    <recommendedName>
        <fullName evidence="4">Transglutaminase superfamily protein</fullName>
    </recommendedName>
</protein>
<organism evidence="2 3">
    <name type="scientific">Tahibacter aquaticus</name>
    <dbReference type="NCBI Taxonomy" id="520092"/>
    <lineage>
        <taxon>Bacteria</taxon>
        <taxon>Pseudomonadati</taxon>
        <taxon>Pseudomonadota</taxon>
        <taxon>Gammaproteobacteria</taxon>
        <taxon>Lysobacterales</taxon>
        <taxon>Rhodanobacteraceae</taxon>
        <taxon>Tahibacter</taxon>
    </lineage>
</organism>
<keyword evidence="1" id="KW-0732">Signal</keyword>
<feature type="chain" id="PRO_5020754234" description="Transglutaminase superfamily protein" evidence="1">
    <location>
        <begin position="18"/>
        <end position="376"/>
    </location>
</feature>
<dbReference type="AlphaFoldDB" id="A0A4V3DLS9"/>
<evidence type="ECO:0000313" key="3">
    <source>
        <dbReference type="Proteomes" id="UP000295293"/>
    </source>
</evidence>
<accession>A0A4V3DLS9</accession>
<proteinExistence type="predicted"/>
<sequence length="376" mass="40875">MALASLLLWLPFAIAQAAGWQASISPGDALYPVLDLSQGVSKPGEGRYGDGSGMISVDIVASQDNERVDLRVSAPALAQAATVQAVLPRAGQHYTLKPRLRWDRGALARVDKPQDIAVDFRLQRNGGDVQTRRQAARLHPLSEALYYVRDGKDHVDLGWIFAAYADPNSPVIDRILDEVAERHPFVSLQPGPRSSAQTLAAAYAVWEVLQLHGVRYADEDPGLARGPLVWSQHVRLHDDVWNERRANCIDGSLLLAAALERLGIRSVLLLVPRHALLAFYTDARQSAPTFVETTLLGARQLAVRPRPGFVGELSLIDSDALDSFSAALVAGQARYAREAAGFGQRKPDFQWIDLATARSYGIVPLAAPAAAAPPRR</sequence>
<evidence type="ECO:0000256" key="1">
    <source>
        <dbReference type="SAM" id="SignalP"/>
    </source>
</evidence>
<name>A0A4V3DLS9_9GAMM</name>
<evidence type="ECO:0008006" key="4">
    <source>
        <dbReference type="Google" id="ProtNLM"/>
    </source>
</evidence>
<keyword evidence="3" id="KW-1185">Reference proteome</keyword>
<feature type="signal peptide" evidence="1">
    <location>
        <begin position="1"/>
        <end position="17"/>
    </location>
</feature>
<evidence type="ECO:0000313" key="2">
    <source>
        <dbReference type="EMBL" id="TDR41114.1"/>
    </source>
</evidence>
<dbReference type="EMBL" id="SNZH01000011">
    <property type="protein sequence ID" value="TDR41114.1"/>
    <property type="molecule type" value="Genomic_DNA"/>
</dbReference>
<reference evidence="2 3" key="1">
    <citation type="submission" date="2019-03" db="EMBL/GenBank/DDBJ databases">
        <title>Genomic Encyclopedia of Type Strains, Phase IV (KMG-IV): sequencing the most valuable type-strain genomes for metagenomic binning, comparative biology and taxonomic classification.</title>
        <authorList>
            <person name="Goeker M."/>
        </authorList>
    </citation>
    <scope>NUCLEOTIDE SEQUENCE [LARGE SCALE GENOMIC DNA]</scope>
    <source>
        <strain evidence="2 3">DSM 21667</strain>
    </source>
</reference>
<dbReference type="Proteomes" id="UP000295293">
    <property type="component" value="Unassembled WGS sequence"/>
</dbReference>
<comment type="caution">
    <text evidence="2">The sequence shown here is derived from an EMBL/GenBank/DDBJ whole genome shotgun (WGS) entry which is preliminary data.</text>
</comment>